<dbReference type="AlphaFoldDB" id="A0A3B1E9J1"/>
<gene>
    <name evidence="1" type="ORF">MNB_ARC-1_1131</name>
</gene>
<proteinExistence type="predicted"/>
<name>A0A3B1E9J1_9ZZZZ</name>
<accession>A0A3B1E9J1</accession>
<evidence type="ECO:0000313" key="1">
    <source>
        <dbReference type="EMBL" id="VAY88222.1"/>
    </source>
</evidence>
<protein>
    <submittedName>
        <fullName evidence="1">Uncharacterized protein</fullName>
    </submittedName>
</protein>
<organism evidence="1">
    <name type="scientific">hydrothermal vent metagenome</name>
    <dbReference type="NCBI Taxonomy" id="652676"/>
    <lineage>
        <taxon>unclassified sequences</taxon>
        <taxon>metagenomes</taxon>
        <taxon>ecological metagenomes</taxon>
    </lineage>
</organism>
<dbReference type="EMBL" id="UOYO01000048">
    <property type="protein sequence ID" value="VAY88222.1"/>
    <property type="molecule type" value="Genomic_DNA"/>
</dbReference>
<reference evidence="1" key="1">
    <citation type="submission" date="2018-10" db="EMBL/GenBank/DDBJ databases">
        <authorList>
            <person name="Aoki K."/>
        </authorList>
    </citation>
    <scope>NUCLEOTIDE SEQUENCE</scope>
</reference>
<sequence length="249" mass="28901">MTNSGCNKRIDKSFIDGYYASFDMIQESLSHHAKPREVYFKKYILFINTKGLSPDQIYLYKYFIISLDKSPIYVHDDLLVVYSSDIKEDVVAVRNKLNNSYLKSFKEKSFLSFNPYNKKYYTYFDDFIAIHNKIKEGIAKDISNKVLLIEGVRKFNQKSEANNSQNPLDVKLRLSTTNSKTVVYKLLKEQVDLFSFKNTAIDLLVKGFVEGSSIDIEKIYIGANGISYGKIRDKPFLVKMEDLEKIDNY</sequence>